<reference evidence="1 2" key="1">
    <citation type="journal article" date="2023" name="Science">
        <title>Complex scaffold remodeling in plant triterpene biosynthesis.</title>
        <authorList>
            <person name="De La Pena R."/>
            <person name="Hodgson H."/>
            <person name="Liu J.C."/>
            <person name="Stephenson M.J."/>
            <person name="Martin A.C."/>
            <person name="Owen C."/>
            <person name="Harkess A."/>
            <person name="Leebens-Mack J."/>
            <person name="Jimenez L.E."/>
            <person name="Osbourn A."/>
            <person name="Sattely E.S."/>
        </authorList>
    </citation>
    <scope>NUCLEOTIDE SEQUENCE [LARGE SCALE GENOMIC DNA]</scope>
    <source>
        <strain evidence="2">cv. JPN11</strain>
        <tissue evidence="1">Leaf</tissue>
    </source>
</reference>
<sequence length="602" mass="66815">MATAPHFSLPHKPLEEMMKNLKVVDSSAHLSSSNKVPSKEESPSDATSCISSAGDAIGSLKESDMDHESLATDQGATYQAGAYYGYCYPGYDAAFWELDDQGYYVAGDGMELQYPVIQADNGSFMYVIPAFQPGYSSYGPYLPVATFGVDGQYLGQQPFSPGPLFQPSIASPGYYPNALPYGELVPSPYPCDPSFLVGDATYGNNFNGLHEIPCSKSNVSSASHNHAPVSKKLPNSDFGHPPELKKSLPSLNVSTGHDMHQLKPRNKALQHGSTLQPDAPGRGYFPFAKFPLYNQGKVGGLYSNSAVNYKPNVRGWGGSEKTKTRSRVNSISDFGLLAEQKYVPRTTNTKDALISGVNTVGPLATDENGNSDSITSPFRKEQYNLPDFPTQYDQALFFVIKSYSEDDIHKSIKYKVWASTPNGNKRLDTAYEDAQNRKAEKGSKCPLFLFFSVNASGQFCGVAEMIGHVDFNKNMDFWQQDKWNGYFPVQWHIVKDVPNPQLRHIILENNDNKPITNSRDTQEVRFSQGIEMLNIFKNYPAKTSILDDFDFYESRQKVMQEKKIRPSIPHPDHIQQKADELTFNFQSVDLSAAENAGEPCKE</sequence>
<accession>A0ACC1X3S8</accession>
<proteinExistence type="predicted"/>
<name>A0ACC1X3S8_MELAZ</name>
<comment type="caution">
    <text evidence="1">The sequence shown here is derived from an EMBL/GenBank/DDBJ whole genome shotgun (WGS) entry which is preliminary data.</text>
</comment>
<dbReference type="EMBL" id="CM051404">
    <property type="protein sequence ID" value="KAJ4705733.1"/>
    <property type="molecule type" value="Genomic_DNA"/>
</dbReference>
<organism evidence="1 2">
    <name type="scientific">Melia azedarach</name>
    <name type="common">Chinaberry tree</name>
    <dbReference type="NCBI Taxonomy" id="155640"/>
    <lineage>
        <taxon>Eukaryota</taxon>
        <taxon>Viridiplantae</taxon>
        <taxon>Streptophyta</taxon>
        <taxon>Embryophyta</taxon>
        <taxon>Tracheophyta</taxon>
        <taxon>Spermatophyta</taxon>
        <taxon>Magnoliopsida</taxon>
        <taxon>eudicotyledons</taxon>
        <taxon>Gunneridae</taxon>
        <taxon>Pentapetalae</taxon>
        <taxon>rosids</taxon>
        <taxon>malvids</taxon>
        <taxon>Sapindales</taxon>
        <taxon>Meliaceae</taxon>
        <taxon>Melia</taxon>
    </lineage>
</organism>
<keyword evidence="2" id="KW-1185">Reference proteome</keyword>
<evidence type="ECO:0000313" key="1">
    <source>
        <dbReference type="EMBL" id="KAJ4705733.1"/>
    </source>
</evidence>
<dbReference type="Proteomes" id="UP001164539">
    <property type="component" value="Chromosome 11"/>
</dbReference>
<protein>
    <submittedName>
        <fullName evidence="1">YTH domain</fullName>
    </submittedName>
</protein>
<evidence type="ECO:0000313" key="2">
    <source>
        <dbReference type="Proteomes" id="UP001164539"/>
    </source>
</evidence>
<gene>
    <name evidence="1" type="ORF">OWV82_019484</name>
</gene>